<reference evidence="1 2" key="1">
    <citation type="journal article" date="2021" name="BMC Genomics">
        <title>Datura genome reveals duplications of psychoactive alkaloid biosynthetic genes and high mutation rate following tissue culture.</title>
        <authorList>
            <person name="Rajewski A."/>
            <person name="Carter-House D."/>
            <person name="Stajich J."/>
            <person name="Litt A."/>
        </authorList>
    </citation>
    <scope>NUCLEOTIDE SEQUENCE [LARGE SCALE GENOMIC DNA]</scope>
    <source>
        <strain evidence="1">AR-01</strain>
    </source>
</reference>
<feature type="non-terminal residue" evidence="1">
    <location>
        <position position="1"/>
    </location>
</feature>
<comment type="caution">
    <text evidence="1">The sequence shown here is derived from an EMBL/GenBank/DDBJ whole genome shotgun (WGS) entry which is preliminary data.</text>
</comment>
<keyword evidence="2" id="KW-1185">Reference proteome</keyword>
<proteinExistence type="predicted"/>
<sequence>PVLVGSRSLIGDLDSVDVHTLSRSINDAIIMGSKISSYNRITSALVTRCLHPGATGRATWQQHCQIGRRDITYLQCDAA</sequence>
<gene>
    <name evidence="1" type="ORF">HAX54_019814</name>
</gene>
<evidence type="ECO:0000313" key="2">
    <source>
        <dbReference type="Proteomes" id="UP000823775"/>
    </source>
</evidence>
<protein>
    <submittedName>
        <fullName evidence="1">Uncharacterized protein</fullName>
    </submittedName>
</protein>
<dbReference type="Proteomes" id="UP000823775">
    <property type="component" value="Unassembled WGS sequence"/>
</dbReference>
<accession>A0ABS8UPU0</accession>
<evidence type="ECO:0000313" key="1">
    <source>
        <dbReference type="EMBL" id="MCD9560949.1"/>
    </source>
</evidence>
<name>A0ABS8UPU0_DATST</name>
<dbReference type="EMBL" id="JACEIK010002403">
    <property type="protein sequence ID" value="MCD9560949.1"/>
    <property type="molecule type" value="Genomic_DNA"/>
</dbReference>
<organism evidence="1 2">
    <name type="scientific">Datura stramonium</name>
    <name type="common">Jimsonweed</name>
    <name type="synonym">Common thornapple</name>
    <dbReference type="NCBI Taxonomy" id="4076"/>
    <lineage>
        <taxon>Eukaryota</taxon>
        <taxon>Viridiplantae</taxon>
        <taxon>Streptophyta</taxon>
        <taxon>Embryophyta</taxon>
        <taxon>Tracheophyta</taxon>
        <taxon>Spermatophyta</taxon>
        <taxon>Magnoliopsida</taxon>
        <taxon>eudicotyledons</taxon>
        <taxon>Gunneridae</taxon>
        <taxon>Pentapetalae</taxon>
        <taxon>asterids</taxon>
        <taxon>lamiids</taxon>
        <taxon>Solanales</taxon>
        <taxon>Solanaceae</taxon>
        <taxon>Solanoideae</taxon>
        <taxon>Datureae</taxon>
        <taxon>Datura</taxon>
    </lineage>
</organism>